<keyword evidence="4" id="KW-1185">Reference proteome</keyword>
<evidence type="ECO:0000313" key="3">
    <source>
        <dbReference type="EMBL" id="GLB38598.1"/>
    </source>
</evidence>
<name>A0A9P3PNB9_LYOSH</name>
<dbReference type="OrthoDB" id="3266087at2759"/>
<keyword evidence="2" id="KW-0472">Membrane</keyword>
<protein>
    <submittedName>
        <fullName evidence="3">Uncharacterized protein</fullName>
    </submittedName>
</protein>
<feature type="transmembrane region" description="Helical" evidence="2">
    <location>
        <begin position="692"/>
        <end position="710"/>
    </location>
</feature>
<dbReference type="EMBL" id="BRPK01000005">
    <property type="protein sequence ID" value="GLB38598.1"/>
    <property type="molecule type" value="Genomic_DNA"/>
</dbReference>
<dbReference type="AlphaFoldDB" id="A0A9P3PNB9"/>
<feature type="region of interest" description="Disordered" evidence="1">
    <location>
        <begin position="412"/>
        <end position="447"/>
    </location>
</feature>
<feature type="region of interest" description="Disordered" evidence="1">
    <location>
        <begin position="1"/>
        <end position="113"/>
    </location>
</feature>
<comment type="caution">
    <text evidence="3">The sequence shown here is derived from an EMBL/GenBank/DDBJ whole genome shotgun (WGS) entry which is preliminary data.</text>
</comment>
<feature type="compositionally biased region" description="Polar residues" evidence="1">
    <location>
        <begin position="661"/>
        <end position="672"/>
    </location>
</feature>
<proteinExistence type="predicted"/>
<feature type="compositionally biased region" description="Low complexity" evidence="1">
    <location>
        <begin position="251"/>
        <end position="262"/>
    </location>
</feature>
<feature type="compositionally biased region" description="Pro residues" evidence="1">
    <location>
        <begin position="608"/>
        <end position="619"/>
    </location>
</feature>
<feature type="region of interest" description="Disordered" evidence="1">
    <location>
        <begin position="211"/>
        <end position="262"/>
    </location>
</feature>
<feature type="compositionally biased region" description="Low complexity" evidence="1">
    <location>
        <begin position="545"/>
        <end position="558"/>
    </location>
</feature>
<feature type="compositionally biased region" description="Polar residues" evidence="1">
    <location>
        <begin position="582"/>
        <end position="602"/>
    </location>
</feature>
<evidence type="ECO:0000256" key="1">
    <source>
        <dbReference type="SAM" id="MobiDB-lite"/>
    </source>
</evidence>
<evidence type="ECO:0000313" key="4">
    <source>
        <dbReference type="Proteomes" id="UP001063166"/>
    </source>
</evidence>
<feature type="compositionally biased region" description="Polar residues" evidence="1">
    <location>
        <begin position="412"/>
        <end position="432"/>
    </location>
</feature>
<reference evidence="3" key="1">
    <citation type="submission" date="2022-07" db="EMBL/GenBank/DDBJ databases">
        <title>The genome of Lyophyllum shimeji provides insight into the initial evolution of ectomycorrhizal fungal genome.</title>
        <authorList>
            <person name="Kobayashi Y."/>
            <person name="Shibata T."/>
            <person name="Hirakawa H."/>
            <person name="Shigenobu S."/>
            <person name="Nishiyama T."/>
            <person name="Yamada A."/>
            <person name="Hasebe M."/>
            <person name="Kawaguchi M."/>
        </authorList>
    </citation>
    <scope>NUCLEOTIDE SEQUENCE</scope>
    <source>
        <strain evidence="3">AT787</strain>
    </source>
</reference>
<evidence type="ECO:0000256" key="2">
    <source>
        <dbReference type="SAM" id="Phobius"/>
    </source>
</evidence>
<feature type="region of interest" description="Disordered" evidence="1">
    <location>
        <begin position="297"/>
        <end position="324"/>
    </location>
</feature>
<organism evidence="3 4">
    <name type="scientific">Lyophyllum shimeji</name>
    <name type="common">Hon-shimeji</name>
    <name type="synonym">Tricholoma shimeji</name>
    <dbReference type="NCBI Taxonomy" id="47721"/>
    <lineage>
        <taxon>Eukaryota</taxon>
        <taxon>Fungi</taxon>
        <taxon>Dikarya</taxon>
        <taxon>Basidiomycota</taxon>
        <taxon>Agaricomycotina</taxon>
        <taxon>Agaricomycetes</taxon>
        <taxon>Agaricomycetidae</taxon>
        <taxon>Agaricales</taxon>
        <taxon>Tricholomatineae</taxon>
        <taxon>Lyophyllaceae</taxon>
        <taxon>Lyophyllum</taxon>
    </lineage>
</organism>
<dbReference type="Proteomes" id="UP001063166">
    <property type="component" value="Unassembled WGS sequence"/>
</dbReference>
<keyword evidence="2" id="KW-1133">Transmembrane helix</keyword>
<sequence>MGRSSERRRQHITISKEVVSTHGHRTLQEQISRKIHPDLSSLLEQEPDNLNGESKELPEHTSQAEPPRNLEFVSLTSSTRRPACDTSALPAASLDGTLQEATRQPEQSRDIRPTRHIEWPSFEADFVENSDYTKLRIFTAYGEPDAAQFSKVDARLEFKFKFFTKRTQSWKHDPSHPSIYRLHRCLHLTTQRFTRPRASAATLMRTLRPALMDSGRLEKRSRTQSRSRPLEYLSEGKITPISQNKRHKRSQSNASQSSSRRVSAEFSAEQASLVSHGSVFGGSWEAQVSREMVRMSLNARKQARSGSEEIAEPTDRLSKSGQARGDRVGVLTSSYPSFVFAHHLPLLFFSLSFFLWRFRAQSQSFRTPVLGSPFLLQHAHTHNIPPATRSHNTPEPLYLFTSGISNRTFKVSAMSKSTSRPSQGSRSNTPDRTPSPPPKINTVPYPAIGAPSTSFLAPPSLSFTAATPEASPISPTPVRPAQTAKKPLASVLRVPATPPAVRQTTTSLKGKRKADEAGVEGGSTPPKETKEPRATFAVEPRPHRASANSNSTRSAPSSYHQRKRARLSVTLESRPASRASGEVQNAATTGSWSSKNSTYLASQQQQPRLPPPVHQPPQRAPSRRSLSQASIPMSALISPHAPSISRSSTFHMRDPRRPRPIQSTPWSLSLPTGQAEPNEGWKGWVERGGSPLHAWLFFAGFLVFPIWWVASFTSIPTTRRLDAGEQEKGVILDDPQVEHDAKSWRLRCRVMAVISFFTYIPFVILVAVFA</sequence>
<gene>
    <name evidence="3" type="ORF">LshimejAT787_0504630</name>
</gene>
<feature type="transmembrane region" description="Helical" evidence="2">
    <location>
        <begin position="750"/>
        <end position="769"/>
    </location>
</feature>
<accession>A0A9P3PNB9</accession>
<keyword evidence="2" id="KW-0812">Transmembrane</keyword>
<feature type="region of interest" description="Disordered" evidence="1">
    <location>
        <begin position="466"/>
        <end position="675"/>
    </location>
</feature>